<dbReference type="GO" id="GO:0003700">
    <property type="term" value="F:DNA-binding transcription factor activity"/>
    <property type="evidence" value="ECO:0007669"/>
    <property type="project" value="InterPro"/>
</dbReference>
<feature type="domain" description="HTH lysR-type" evidence="5">
    <location>
        <begin position="1"/>
        <end position="57"/>
    </location>
</feature>
<dbReference type="SUPFAM" id="SSF53850">
    <property type="entry name" value="Periplasmic binding protein-like II"/>
    <property type="match status" value="1"/>
</dbReference>
<sequence length="293" mass="33025">MIKQIRYFQAVVRFGSFTEAAEECFISQSAISQQIQALEHELGVQLIHRGNRRFSLTPAGEYFYRKSLALISDFEKMCRETARIADKETAALCVGCLKGYGGHEFQLAVAEFSEKYPNVSVKIINGNHEELYDALRHGKADLVLNDQRRAFSDEYVNHILAARECFIEIAARNPLAAQPSVETESVRNIPCILVASPGQQENEKTYYQQIMGIESEFYFADNLEEARLLVAGGQGFMPVEGAGNLPESTAALRRVRLTRRGKPIRRNYCAFWKVDNSGSYVEAFAEILKSKFA</sequence>
<gene>
    <name evidence="6" type="ORF">H9761_09225</name>
</gene>
<dbReference type="InterPro" id="IPR005119">
    <property type="entry name" value="LysR_subst-bd"/>
</dbReference>
<dbReference type="PANTHER" id="PTHR30346:SF28">
    <property type="entry name" value="HTH-TYPE TRANSCRIPTIONAL REGULATOR CYNR"/>
    <property type="match status" value="1"/>
</dbReference>
<dbReference type="InterPro" id="IPR036390">
    <property type="entry name" value="WH_DNA-bd_sf"/>
</dbReference>
<dbReference type="GO" id="GO:0003677">
    <property type="term" value="F:DNA binding"/>
    <property type="evidence" value="ECO:0007669"/>
    <property type="project" value="UniProtKB-KW"/>
</dbReference>
<accession>A0A9D2NFI5</accession>
<keyword evidence="3" id="KW-0238">DNA-binding</keyword>
<evidence type="ECO:0000259" key="5">
    <source>
        <dbReference type="PROSITE" id="PS50931"/>
    </source>
</evidence>
<dbReference type="FunFam" id="1.10.10.10:FF:000001">
    <property type="entry name" value="LysR family transcriptional regulator"/>
    <property type="match status" value="1"/>
</dbReference>
<dbReference type="InterPro" id="IPR036388">
    <property type="entry name" value="WH-like_DNA-bd_sf"/>
</dbReference>
<keyword evidence="2" id="KW-0805">Transcription regulation</keyword>
<dbReference type="Proteomes" id="UP000823891">
    <property type="component" value="Unassembled WGS sequence"/>
</dbReference>
<evidence type="ECO:0000313" key="7">
    <source>
        <dbReference type="Proteomes" id="UP000823891"/>
    </source>
</evidence>
<dbReference type="Gene3D" id="3.40.190.10">
    <property type="entry name" value="Periplasmic binding protein-like II"/>
    <property type="match status" value="2"/>
</dbReference>
<dbReference type="Pfam" id="PF03466">
    <property type="entry name" value="LysR_substrate"/>
    <property type="match status" value="1"/>
</dbReference>
<dbReference type="EMBL" id="DWWS01000032">
    <property type="protein sequence ID" value="HJC23873.1"/>
    <property type="molecule type" value="Genomic_DNA"/>
</dbReference>
<dbReference type="Gene3D" id="1.10.10.10">
    <property type="entry name" value="Winged helix-like DNA-binding domain superfamily/Winged helix DNA-binding domain"/>
    <property type="match status" value="1"/>
</dbReference>
<proteinExistence type="inferred from homology"/>
<keyword evidence="4" id="KW-0804">Transcription</keyword>
<dbReference type="PANTHER" id="PTHR30346">
    <property type="entry name" value="TRANSCRIPTIONAL DUAL REGULATOR HCAR-RELATED"/>
    <property type="match status" value="1"/>
</dbReference>
<dbReference type="PRINTS" id="PR00039">
    <property type="entry name" value="HTHLYSR"/>
</dbReference>
<dbReference type="SUPFAM" id="SSF46785">
    <property type="entry name" value="Winged helix' DNA-binding domain"/>
    <property type="match status" value="1"/>
</dbReference>
<evidence type="ECO:0000313" key="6">
    <source>
        <dbReference type="EMBL" id="HJC23873.1"/>
    </source>
</evidence>
<dbReference type="PROSITE" id="PS50931">
    <property type="entry name" value="HTH_LYSR"/>
    <property type="match status" value="1"/>
</dbReference>
<comment type="caution">
    <text evidence="6">The sequence shown here is derived from an EMBL/GenBank/DDBJ whole genome shotgun (WGS) entry which is preliminary data.</text>
</comment>
<dbReference type="InterPro" id="IPR000847">
    <property type="entry name" value="LysR_HTH_N"/>
</dbReference>
<protein>
    <submittedName>
        <fullName evidence="6">LysR family transcriptional regulator</fullName>
    </submittedName>
</protein>
<name>A0A9D2NFI5_9FIRM</name>
<evidence type="ECO:0000256" key="1">
    <source>
        <dbReference type="ARBA" id="ARBA00009437"/>
    </source>
</evidence>
<evidence type="ECO:0000256" key="2">
    <source>
        <dbReference type="ARBA" id="ARBA00023015"/>
    </source>
</evidence>
<dbReference type="GO" id="GO:0032993">
    <property type="term" value="C:protein-DNA complex"/>
    <property type="evidence" value="ECO:0007669"/>
    <property type="project" value="TreeGrafter"/>
</dbReference>
<dbReference type="AlphaFoldDB" id="A0A9D2NFI5"/>
<reference evidence="6" key="1">
    <citation type="journal article" date="2021" name="PeerJ">
        <title>Extensive microbial diversity within the chicken gut microbiome revealed by metagenomics and culture.</title>
        <authorList>
            <person name="Gilroy R."/>
            <person name="Ravi A."/>
            <person name="Getino M."/>
            <person name="Pursley I."/>
            <person name="Horton D.L."/>
            <person name="Alikhan N.F."/>
            <person name="Baker D."/>
            <person name="Gharbi K."/>
            <person name="Hall N."/>
            <person name="Watson M."/>
            <person name="Adriaenssens E.M."/>
            <person name="Foster-Nyarko E."/>
            <person name="Jarju S."/>
            <person name="Secka A."/>
            <person name="Antonio M."/>
            <person name="Oren A."/>
            <person name="Chaudhuri R.R."/>
            <person name="La Ragione R."/>
            <person name="Hildebrand F."/>
            <person name="Pallen M.J."/>
        </authorList>
    </citation>
    <scope>NUCLEOTIDE SEQUENCE</scope>
    <source>
        <strain evidence="6">USAMLcec2-132</strain>
    </source>
</reference>
<evidence type="ECO:0000256" key="3">
    <source>
        <dbReference type="ARBA" id="ARBA00023125"/>
    </source>
</evidence>
<organism evidence="6 7">
    <name type="scientific">Candidatus Eisenbergiella merdavium</name>
    <dbReference type="NCBI Taxonomy" id="2838551"/>
    <lineage>
        <taxon>Bacteria</taxon>
        <taxon>Bacillati</taxon>
        <taxon>Bacillota</taxon>
        <taxon>Clostridia</taxon>
        <taxon>Lachnospirales</taxon>
        <taxon>Lachnospiraceae</taxon>
        <taxon>Eisenbergiella</taxon>
    </lineage>
</organism>
<evidence type="ECO:0000256" key="4">
    <source>
        <dbReference type="ARBA" id="ARBA00023163"/>
    </source>
</evidence>
<dbReference type="CDD" id="cd05466">
    <property type="entry name" value="PBP2_LTTR_substrate"/>
    <property type="match status" value="1"/>
</dbReference>
<reference evidence="6" key="2">
    <citation type="submission" date="2021-04" db="EMBL/GenBank/DDBJ databases">
        <authorList>
            <person name="Gilroy R."/>
        </authorList>
    </citation>
    <scope>NUCLEOTIDE SEQUENCE</scope>
    <source>
        <strain evidence="6">USAMLcec2-132</strain>
    </source>
</reference>
<comment type="similarity">
    <text evidence="1">Belongs to the LysR transcriptional regulatory family.</text>
</comment>
<dbReference type="Pfam" id="PF00126">
    <property type="entry name" value="HTH_1"/>
    <property type="match status" value="1"/>
</dbReference>